<name>A0ABS5UUK8_9BIFI</name>
<accession>A0ABS5UUK8</accession>
<protein>
    <submittedName>
        <fullName evidence="2">Uncharacterized protein</fullName>
    </submittedName>
</protein>
<evidence type="ECO:0000313" key="2">
    <source>
        <dbReference type="EMBL" id="MBT1174497.1"/>
    </source>
</evidence>
<proteinExistence type="predicted"/>
<reference evidence="2 3" key="1">
    <citation type="journal article" date="2021" name="Environ. Microbiol.">
        <title>Genetic insights into the dark matter of the mammalian gut microbiota through targeted genome reconstruction.</title>
        <authorList>
            <person name="Lugli G.A."/>
            <person name="Alessandri G."/>
            <person name="Milani C."/>
            <person name="Viappiani A."/>
            <person name="Fontana F."/>
            <person name="Tarracchini C."/>
            <person name="Mancabelli L."/>
            <person name="Argentini C."/>
            <person name="Ruiz L."/>
            <person name="Margolles A."/>
            <person name="van Sinderen D."/>
            <person name="Turroni F."/>
            <person name="Ventura M."/>
        </authorList>
    </citation>
    <scope>NUCLEOTIDE SEQUENCE [LARGE SCALE GENOMIC DNA]</scope>
    <source>
        <strain evidence="2 3">LC6</strain>
    </source>
</reference>
<dbReference type="RefSeq" id="WP_214375751.1">
    <property type="nucleotide sequence ID" value="NZ_JAFEJU010000002.1"/>
</dbReference>
<dbReference type="EMBL" id="JAFEJU010000002">
    <property type="protein sequence ID" value="MBT1174497.1"/>
    <property type="molecule type" value="Genomic_DNA"/>
</dbReference>
<evidence type="ECO:0000256" key="1">
    <source>
        <dbReference type="SAM" id="Phobius"/>
    </source>
</evidence>
<sequence length="167" mass="18114">MRDRSNNNRDHTYIVIAVIGGIVAAIVLVFSVFGWIAFVGHSTSGREENTARSVETTEEFIAKTMVANYSGINEITFTGYSYNGSGYTSYFASVNGVENVWHVAGKPGASHDLQTSSDDIKDVQAYNEGWLGGDKSSGAMLRKKALAISDVSLDDVKVIYSTVEIDK</sequence>
<keyword evidence="3" id="KW-1185">Reference proteome</keyword>
<feature type="transmembrane region" description="Helical" evidence="1">
    <location>
        <begin position="12"/>
        <end position="38"/>
    </location>
</feature>
<evidence type="ECO:0000313" key="3">
    <source>
        <dbReference type="Proteomes" id="UP000711736"/>
    </source>
</evidence>
<keyword evidence="1" id="KW-1133">Transmembrane helix</keyword>
<keyword evidence="1" id="KW-0812">Transmembrane</keyword>
<gene>
    <name evidence="2" type="ORF">JS530_03060</name>
</gene>
<comment type="caution">
    <text evidence="2">The sequence shown here is derived from an EMBL/GenBank/DDBJ whole genome shotgun (WGS) entry which is preliminary data.</text>
</comment>
<organism evidence="2 3">
    <name type="scientific">Bifidobacterium colobi</name>
    <dbReference type="NCBI Taxonomy" id="2809026"/>
    <lineage>
        <taxon>Bacteria</taxon>
        <taxon>Bacillati</taxon>
        <taxon>Actinomycetota</taxon>
        <taxon>Actinomycetes</taxon>
        <taxon>Bifidobacteriales</taxon>
        <taxon>Bifidobacteriaceae</taxon>
        <taxon>Bifidobacterium</taxon>
    </lineage>
</organism>
<dbReference type="Proteomes" id="UP000711736">
    <property type="component" value="Unassembled WGS sequence"/>
</dbReference>
<keyword evidence="1" id="KW-0472">Membrane</keyword>